<evidence type="ECO:0000256" key="4">
    <source>
        <dbReference type="ARBA" id="ARBA00022694"/>
    </source>
</evidence>
<comment type="function">
    <text evidence="7">Component of the tRNA-splicing ligase complex required to facilitate the enzymatic turnover of catalytic subunit RTCB. Together with DDX1, acts by facilitating the guanylylation of RTCB, a key intermediate step in tRNA ligation.</text>
</comment>
<dbReference type="Gene3D" id="3.55.10.10">
    <property type="entry name" value="Archease domain"/>
    <property type="match status" value="1"/>
</dbReference>
<dbReference type="PANTHER" id="PTHR12682:SF11">
    <property type="entry name" value="PROTEIN ARCHEASE"/>
    <property type="match status" value="1"/>
</dbReference>
<reference evidence="9" key="2">
    <citation type="submission" date="2025-08" db="UniProtKB">
        <authorList>
            <consortium name="Ensembl"/>
        </authorList>
    </citation>
    <scope>IDENTIFICATION</scope>
</reference>
<evidence type="ECO:0000256" key="5">
    <source>
        <dbReference type="ARBA" id="ARBA00022723"/>
    </source>
</evidence>
<feature type="domain" description="Archease" evidence="8">
    <location>
        <begin position="28"/>
        <end position="164"/>
    </location>
</feature>
<protein>
    <recommendedName>
        <fullName evidence="3">Protein archease</fullName>
    </recommendedName>
</protein>
<dbReference type="GO" id="GO:0046872">
    <property type="term" value="F:metal ion binding"/>
    <property type="evidence" value="ECO:0007669"/>
    <property type="project" value="UniProtKB-KW"/>
</dbReference>
<accession>A0A452J1H5</accession>
<dbReference type="InterPro" id="IPR023572">
    <property type="entry name" value="Archease_dom"/>
</dbReference>
<name>A0A452J1H5_9SAUR</name>
<keyword evidence="4" id="KW-0819">tRNA processing</keyword>
<reference evidence="10" key="1">
    <citation type="journal article" date="2017" name="PLoS ONE">
        <title>The Agassiz's desert tortoise genome provides a resource for the conservation of a threatened species.</title>
        <authorList>
            <person name="Tollis M."/>
            <person name="DeNardo D.F."/>
            <person name="Cornelius J.A."/>
            <person name="Dolby G.A."/>
            <person name="Edwards T."/>
            <person name="Henen B.T."/>
            <person name="Karl A.E."/>
            <person name="Murphy R.W."/>
            <person name="Kusumi K."/>
        </authorList>
    </citation>
    <scope>NUCLEOTIDE SEQUENCE [LARGE SCALE GENOMIC DNA]</scope>
</reference>
<evidence type="ECO:0000313" key="9">
    <source>
        <dbReference type="Ensembl" id="ENSGAGP00000034230.1"/>
    </source>
</evidence>
<evidence type="ECO:0000313" key="10">
    <source>
        <dbReference type="Proteomes" id="UP000291020"/>
    </source>
</evidence>
<dbReference type="PANTHER" id="PTHR12682">
    <property type="entry name" value="ARCHEASE"/>
    <property type="match status" value="1"/>
</dbReference>
<evidence type="ECO:0000256" key="3">
    <source>
        <dbReference type="ARBA" id="ARBA00022263"/>
    </source>
</evidence>
<comment type="subunit">
    <text evidence="2">Component of the tRNA-splicing ligase complex.</text>
</comment>
<dbReference type="Ensembl" id="ENSGAGT00000038757.1">
    <property type="protein sequence ID" value="ENSGAGP00000034230.1"/>
    <property type="gene ID" value="ENSGAGG00000024313.1"/>
</dbReference>
<organism evidence="9 10">
    <name type="scientific">Gopherus agassizii</name>
    <name type="common">Agassiz's desert tortoise</name>
    <dbReference type="NCBI Taxonomy" id="38772"/>
    <lineage>
        <taxon>Eukaryota</taxon>
        <taxon>Metazoa</taxon>
        <taxon>Chordata</taxon>
        <taxon>Craniata</taxon>
        <taxon>Vertebrata</taxon>
        <taxon>Euteleostomi</taxon>
        <taxon>Archelosauria</taxon>
        <taxon>Testudinata</taxon>
        <taxon>Testudines</taxon>
        <taxon>Cryptodira</taxon>
        <taxon>Durocryptodira</taxon>
        <taxon>Testudinoidea</taxon>
        <taxon>Testudinidae</taxon>
        <taxon>Gopherus</taxon>
    </lineage>
</organism>
<evidence type="ECO:0000256" key="2">
    <source>
        <dbReference type="ARBA" id="ARBA00011392"/>
    </source>
</evidence>
<reference evidence="9" key="3">
    <citation type="submission" date="2025-09" db="UniProtKB">
        <authorList>
            <consortium name="Ensembl"/>
        </authorList>
    </citation>
    <scope>IDENTIFICATION</scope>
</reference>
<keyword evidence="5" id="KW-0479">Metal-binding</keyword>
<dbReference type="InterPro" id="IPR036820">
    <property type="entry name" value="Archease_dom_sf"/>
</dbReference>
<dbReference type="SUPFAM" id="SSF69819">
    <property type="entry name" value="MTH1598-like"/>
    <property type="match status" value="1"/>
</dbReference>
<evidence type="ECO:0000256" key="1">
    <source>
        <dbReference type="ARBA" id="ARBA00007963"/>
    </source>
</evidence>
<dbReference type="AlphaFoldDB" id="A0A452J1H5"/>
<dbReference type="Proteomes" id="UP000291020">
    <property type="component" value="Unassembled WGS sequence"/>
</dbReference>
<dbReference type="FunFam" id="3.55.10.10:FF:000001">
    <property type="entry name" value="protein archease isoform X1"/>
    <property type="match status" value="1"/>
</dbReference>
<dbReference type="GO" id="GO:0072669">
    <property type="term" value="C:tRNA-splicing ligase complex"/>
    <property type="evidence" value="ECO:0007669"/>
    <property type="project" value="TreeGrafter"/>
</dbReference>
<proteinExistence type="inferred from homology"/>
<sequence>MADNYRDYNLTANQQAIKAKYPPLTKKYEYLDHTADVQLHAWGDTLEETFEQCAMAMFGYMTDTETVEPLDTTEVEAEGHDLLSLLYNFLNEWLYKFSADQFFVPREVKVLYIDRMRYKIRSIGWGEEFSLSKHPQGTEVKAITYSAMQIHEEETPEVFVIIDI</sequence>
<dbReference type="GO" id="GO:0006388">
    <property type="term" value="P:tRNA splicing, via endonucleolytic cleavage and ligation"/>
    <property type="evidence" value="ECO:0007669"/>
    <property type="project" value="TreeGrafter"/>
</dbReference>
<evidence type="ECO:0000256" key="6">
    <source>
        <dbReference type="ARBA" id="ARBA00022837"/>
    </source>
</evidence>
<keyword evidence="6" id="KW-0106">Calcium</keyword>
<evidence type="ECO:0000259" key="8">
    <source>
        <dbReference type="Pfam" id="PF01951"/>
    </source>
</evidence>
<dbReference type="Pfam" id="PF01951">
    <property type="entry name" value="Archease"/>
    <property type="match status" value="1"/>
</dbReference>
<evidence type="ECO:0000256" key="7">
    <source>
        <dbReference type="ARBA" id="ARBA00055814"/>
    </source>
</evidence>
<comment type="similarity">
    <text evidence="1">Belongs to the archease family.</text>
</comment>
<dbReference type="STRING" id="38772.ENSGAGP00000034230"/>
<keyword evidence="10" id="KW-1185">Reference proteome</keyword>
<dbReference type="InterPro" id="IPR002804">
    <property type="entry name" value="Archease"/>
</dbReference>